<dbReference type="AlphaFoldDB" id="U5QMQ5"/>
<proteinExistence type="predicted"/>
<sequence length="86" mass="9029">MKNGLAKVCLCGLLIAACAVAAPAKEKSKTDPARQKIAAKEECVDNPKVNPNNDHSGPRASEEHSDATPHAGTPSVKLKPCHPAHR</sequence>
<feature type="compositionally biased region" description="Basic and acidic residues" evidence="1">
    <location>
        <begin position="24"/>
        <end position="45"/>
    </location>
</feature>
<dbReference type="RefSeq" id="WP_023175622.1">
    <property type="nucleotide sequence ID" value="NC_022600.1"/>
</dbReference>
<evidence type="ECO:0000313" key="4">
    <source>
        <dbReference type="Proteomes" id="UP000017396"/>
    </source>
</evidence>
<gene>
    <name evidence="3" type="ORF">GKIL_4036</name>
</gene>
<feature type="region of interest" description="Disordered" evidence="1">
    <location>
        <begin position="23"/>
        <end position="86"/>
    </location>
</feature>
<feature type="compositionally biased region" description="Basic and acidic residues" evidence="1">
    <location>
        <begin position="56"/>
        <end position="67"/>
    </location>
</feature>
<protein>
    <recommendedName>
        <fullName evidence="5">Secreted protein</fullName>
    </recommendedName>
</protein>
<feature type="signal peptide" evidence="2">
    <location>
        <begin position="1"/>
        <end position="21"/>
    </location>
</feature>
<dbReference type="HOGENOM" id="CLU_2493511_0_0_3"/>
<name>U5QMQ5_GLOK1</name>
<evidence type="ECO:0000256" key="1">
    <source>
        <dbReference type="SAM" id="MobiDB-lite"/>
    </source>
</evidence>
<organism evidence="3 4">
    <name type="scientific">Gloeobacter kilaueensis (strain ATCC BAA-2537 / CCAP 1431/1 / ULC 316 / JS1)</name>
    <dbReference type="NCBI Taxonomy" id="1183438"/>
    <lineage>
        <taxon>Bacteria</taxon>
        <taxon>Bacillati</taxon>
        <taxon>Cyanobacteriota</taxon>
        <taxon>Cyanophyceae</taxon>
        <taxon>Gloeobacterales</taxon>
        <taxon>Gloeobacteraceae</taxon>
        <taxon>Gloeobacter</taxon>
    </lineage>
</organism>
<dbReference type="KEGG" id="glj:GKIL_4036"/>
<evidence type="ECO:0000313" key="3">
    <source>
        <dbReference type="EMBL" id="AGY60282.1"/>
    </source>
</evidence>
<keyword evidence="2" id="KW-0732">Signal</keyword>
<feature type="chain" id="PRO_5004664187" description="Secreted protein" evidence="2">
    <location>
        <begin position="22"/>
        <end position="86"/>
    </location>
</feature>
<dbReference type="PROSITE" id="PS51257">
    <property type="entry name" value="PROKAR_LIPOPROTEIN"/>
    <property type="match status" value="1"/>
</dbReference>
<evidence type="ECO:0008006" key="5">
    <source>
        <dbReference type="Google" id="ProtNLM"/>
    </source>
</evidence>
<dbReference type="EMBL" id="CP003587">
    <property type="protein sequence ID" value="AGY60282.1"/>
    <property type="molecule type" value="Genomic_DNA"/>
</dbReference>
<keyword evidence="4" id="KW-1185">Reference proteome</keyword>
<dbReference type="Proteomes" id="UP000017396">
    <property type="component" value="Chromosome"/>
</dbReference>
<reference evidence="3 4" key="1">
    <citation type="journal article" date="2013" name="PLoS ONE">
        <title>Cultivation and Complete Genome Sequencing of Gloeobacter kilaueensis sp. nov., from a Lava Cave in Kilauea Caldera, Hawai'i.</title>
        <authorList>
            <person name="Saw J.H."/>
            <person name="Schatz M."/>
            <person name="Brown M.V."/>
            <person name="Kunkel D.D."/>
            <person name="Foster J.S."/>
            <person name="Shick H."/>
            <person name="Christensen S."/>
            <person name="Hou S."/>
            <person name="Wan X."/>
            <person name="Donachie S.P."/>
        </authorList>
    </citation>
    <scope>NUCLEOTIDE SEQUENCE [LARGE SCALE GENOMIC DNA]</scope>
    <source>
        <strain evidence="4">JS</strain>
    </source>
</reference>
<accession>U5QMQ5</accession>
<evidence type="ECO:0000256" key="2">
    <source>
        <dbReference type="SAM" id="SignalP"/>
    </source>
</evidence>